<organism evidence="1 2">
    <name type="scientific">Macroventuria anomochaeta</name>
    <dbReference type="NCBI Taxonomy" id="301207"/>
    <lineage>
        <taxon>Eukaryota</taxon>
        <taxon>Fungi</taxon>
        <taxon>Dikarya</taxon>
        <taxon>Ascomycota</taxon>
        <taxon>Pezizomycotina</taxon>
        <taxon>Dothideomycetes</taxon>
        <taxon>Pleosporomycetidae</taxon>
        <taxon>Pleosporales</taxon>
        <taxon>Pleosporineae</taxon>
        <taxon>Didymellaceae</taxon>
        <taxon>Macroventuria</taxon>
    </lineage>
</organism>
<comment type="caution">
    <text evidence="1">The sequence shown here is derived from an EMBL/GenBank/DDBJ whole genome shotgun (WGS) entry which is preliminary data.</text>
</comment>
<keyword evidence="2" id="KW-1185">Reference proteome</keyword>
<protein>
    <submittedName>
        <fullName evidence="1">Uncharacterized protein</fullName>
    </submittedName>
</protein>
<reference evidence="1" key="1">
    <citation type="journal article" date="2020" name="Stud. Mycol.">
        <title>101 Dothideomycetes genomes: a test case for predicting lifestyles and emergence of pathogens.</title>
        <authorList>
            <person name="Haridas S."/>
            <person name="Albert R."/>
            <person name="Binder M."/>
            <person name="Bloem J."/>
            <person name="Labutti K."/>
            <person name="Salamov A."/>
            <person name="Andreopoulos B."/>
            <person name="Baker S."/>
            <person name="Barry K."/>
            <person name="Bills G."/>
            <person name="Bluhm B."/>
            <person name="Cannon C."/>
            <person name="Castanera R."/>
            <person name="Culley D."/>
            <person name="Daum C."/>
            <person name="Ezra D."/>
            <person name="Gonzalez J."/>
            <person name="Henrissat B."/>
            <person name="Kuo A."/>
            <person name="Liang C."/>
            <person name="Lipzen A."/>
            <person name="Lutzoni F."/>
            <person name="Magnuson J."/>
            <person name="Mondo S."/>
            <person name="Nolan M."/>
            <person name="Ohm R."/>
            <person name="Pangilinan J."/>
            <person name="Park H.-J."/>
            <person name="Ramirez L."/>
            <person name="Alfaro M."/>
            <person name="Sun H."/>
            <person name="Tritt A."/>
            <person name="Yoshinaga Y."/>
            <person name="Zwiers L.-H."/>
            <person name="Turgeon B."/>
            <person name="Goodwin S."/>
            <person name="Spatafora J."/>
            <person name="Crous P."/>
            <person name="Grigoriev I."/>
        </authorList>
    </citation>
    <scope>NUCLEOTIDE SEQUENCE</scope>
    <source>
        <strain evidence="1">CBS 525.71</strain>
    </source>
</reference>
<name>A0ACB6S5N2_9PLEO</name>
<gene>
    <name evidence="1" type="ORF">BU25DRAFT_20388</name>
</gene>
<evidence type="ECO:0000313" key="2">
    <source>
        <dbReference type="Proteomes" id="UP000799754"/>
    </source>
</evidence>
<dbReference type="Proteomes" id="UP000799754">
    <property type="component" value="Unassembled WGS sequence"/>
</dbReference>
<proteinExistence type="predicted"/>
<sequence length="172" mass="19684">MPASLHPPTWSCVIVSVSYVAESRLLQKAPQAVRTAFDIKDGFLQTGNHPAFSLLKDDGNCCTSQALVKLPMLVIFRLRFFASQAENIRLLSRVRLRQSLVILRRLWLCWSCQEEASSSRVLFRAAIERMAPENDRRQVCVRNAVSEVVRGNSFRSVEKLRQQHILRDCLQD</sequence>
<dbReference type="EMBL" id="MU006710">
    <property type="protein sequence ID" value="KAF2629343.1"/>
    <property type="molecule type" value="Genomic_DNA"/>
</dbReference>
<accession>A0ACB6S5N2</accession>
<evidence type="ECO:0000313" key="1">
    <source>
        <dbReference type="EMBL" id="KAF2629343.1"/>
    </source>
</evidence>